<reference evidence="2 3" key="1">
    <citation type="submission" date="2015-06" db="EMBL/GenBank/DDBJ databases">
        <title>Draft genome of the ant-associated black yeast Phialophora attae CBS 131958.</title>
        <authorList>
            <person name="Moreno L.F."/>
            <person name="Stielow B.J."/>
            <person name="de Hoog S."/>
            <person name="Vicente V.A."/>
            <person name="Weiss V.A."/>
            <person name="de Vries M."/>
            <person name="Cruz L.M."/>
            <person name="Souza E.M."/>
        </authorList>
    </citation>
    <scope>NUCLEOTIDE SEQUENCE [LARGE SCALE GENOMIC DNA]</scope>
    <source>
        <strain evidence="2 3">CBS 131958</strain>
    </source>
</reference>
<dbReference type="OrthoDB" id="4137093at2759"/>
<dbReference type="AlphaFoldDB" id="A0A0N1NXK2"/>
<dbReference type="Proteomes" id="UP000038010">
    <property type="component" value="Unassembled WGS sequence"/>
</dbReference>
<dbReference type="EMBL" id="LFJN01000038">
    <property type="protein sequence ID" value="KPI35652.1"/>
    <property type="molecule type" value="Genomic_DNA"/>
</dbReference>
<name>A0A0N1NXK2_9EURO</name>
<comment type="caution">
    <text evidence="2">The sequence shown here is derived from an EMBL/GenBank/DDBJ whole genome shotgun (WGS) entry which is preliminary data.</text>
</comment>
<feature type="chain" id="PRO_5005879422" evidence="1">
    <location>
        <begin position="26"/>
        <end position="152"/>
    </location>
</feature>
<organism evidence="2 3">
    <name type="scientific">Cyphellophora attinorum</name>
    <dbReference type="NCBI Taxonomy" id="1664694"/>
    <lineage>
        <taxon>Eukaryota</taxon>
        <taxon>Fungi</taxon>
        <taxon>Dikarya</taxon>
        <taxon>Ascomycota</taxon>
        <taxon>Pezizomycotina</taxon>
        <taxon>Eurotiomycetes</taxon>
        <taxon>Chaetothyriomycetidae</taxon>
        <taxon>Chaetothyriales</taxon>
        <taxon>Cyphellophoraceae</taxon>
        <taxon>Cyphellophora</taxon>
    </lineage>
</organism>
<dbReference type="RefSeq" id="XP_017995615.1">
    <property type="nucleotide sequence ID" value="XM_018144916.1"/>
</dbReference>
<accession>A0A0N1NXK2</accession>
<dbReference type="GeneID" id="28736795"/>
<sequence>MPLSSATTCFSALLAGILSLNVVSCSPILSSAQPMSPAEWSALVKRSPISASAMDDWPTNVIMLGGSETYGMWVPQDGEWHDVGDIMCLDVPAYNIVNCGSVTIDNVGVVTGYGPCTFIGSTGWSASVSGASGAGYKTVGPPQTISQVWCST</sequence>
<evidence type="ECO:0000313" key="3">
    <source>
        <dbReference type="Proteomes" id="UP000038010"/>
    </source>
</evidence>
<evidence type="ECO:0000313" key="2">
    <source>
        <dbReference type="EMBL" id="KPI35652.1"/>
    </source>
</evidence>
<protein>
    <submittedName>
        <fullName evidence="2">Uncharacterized protein</fullName>
    </submittedName>
</protein>
<keyword evidence="1" id="KW-0732">Signal</keyword>
<gene>
    <name evidence="2" type="ORF">AB675_4756</name>
</gene>
<evidence type="ECO:0000256" key="1">
    <source>
        <dbReference type="SAM" id="SignalP"/>
    </source>
</evidence>
<proteinExistence type="predicted"/>
<feature type="signal peptide" evidence="1">
    <location>
        <begin position="1"/>
        <end position="25"/>
    </location>
</feature>
<keyword evidence="3" id="KW-1185">Reference proteome</keyword>
<dbReference type="VEuPathDB" id="FungiDB:AB675_4756"/>